<dbReference type="PROSITE" id="PS51186">
    <property type="entry name" value="GNAT"/>
    <property type="match status" value="1"/>
</dbReference>
<reference evidence="2 3" key="1">
    <citation type="submission" date="2018-05" db="EMBL/GenBank/DDBJ databases">
        <title>Genomic Encyclopedia of Type Strains, Phase III (KMG-III): the genomes of soil and plant-associated and newly described type strains.</title>
        <authorList>
            <person name="Whitman W."/>
        </authorList>
    </citation>
    <scope>NUCLEOTIDE SEQUENCE [LARGE SCALE GENOMIC DNA]</scope>
    <source>
        <strain evidence="2 3">CECT 5696</strain>
    </source>
</reference>
<dbReference type="SUPFAM" id="SSF55729">
    <property type="entry name" value="Acyl-CoA N-acyltransferases (Nat)"/>
    <property type="match status" value="1"/>
</dbReference>
<dbReference type="EMBL" id="QGTQ01000021">
    <property type="protein sequence ID" value="PWV97375.1"/>
    <property type="molecule type" value="Genomic_DNA"/>
</dbReference>
<dbReference type="GO" id="GO:0016747">
    <property type="term" value="F:acyltransferase activity, transferring groups other than amino-acyl groups"/>
    <property type="evidence" value="ECO:0007669"/>
    <property type="project" value="InterPro"/>
</dbReference>
<feature type="domain" description="N-acetyltransferase" evidence="1">
    <location>
        <begin position="24"/>
        <end position="178"/>
    </location>
</feature>
<dbReference type="Proteomes" id="UP000246635">
    <property type="component" value="Unassembled WGS sequence"/>
</dbReference>
<evidence type="ECO:0000313" key="2">
    <source>
        <dbReference type="EMBL" id="PWV97375.1"/>
    </source>
</evidence>
<dbReference type="InterPro" id="IPR000182">
    <property type="entry name" value="GNAT_dom"/>
</dbReference>
<evidence type="ECO:0000313" key="3">
    <source>
        <dbReference type="Proteomes" id="UP000246635"/>
    </source>
</evidence>
<protein>
    <submittedName>
        <fullName evidence="2">Acetyltransferase (GNAT) family protein</fullName>
    </submittedName>
</protein>
<dbReference type="Pfam" id="PF00583">
    <property type="entry name" value="Acetyltransf_1"/>
    <property type="match status" value="1"/>
</dbReference>
<keyword evidence="2" id="KW-0808">Transferase</keyword>
<organism evidence="2 3">
    <name type="scientific">Paenibacillus cellulosilyticus</name>
    <dbReference type="NCBI Taxonomy" id="375489"/>
    <lineage>
        <taxon>Bacteria</taxon>
        <taxon>Bacillati</taxon>
        <taxon>Bacillota</taxon>
        <taxon>Bacilli</taxon>
        <taxon>Bacillales</taxon>
        <taxon>Paenibacillaceae</taxon>
        <taxon>Paenibacillus</taxon>
    </lineage>
</organism>
<name>A0A2V2YNW8_9BACL</name>
<dbReference type="OrthoDB" id="1949423at2"/>
<accession>A0A2V2YNW8</accession>
<dbReference type="AlphaFoldDB" id="A0A2V2YNW8"/>
<keyword evidence="3" id="KW-1185">Reference proteome</keyword>
<dbReference type="Gene3D" id="3.40.630.30">
    <property type="match status" value="1"/>
</dbReference>
<gene>
    <name evidence="2" type="ORF">DFQ01_12117</name>
</gene>
<dbReference type="RefSeq" id="WP_110045901.1">
    <property type="nucleotide sequence ID" value="NZ_CP054613.1"/>
</dbReference>
<evidence type="ECO:0000259" key="1">
    <source>
        <dbReference type="PROSITE" id="PS51186"/>
    </source>
</evidence>
<proteinExistence type="predicted"/>
<sequence>MYTRELKNIFINLSEIEPEVLRRYMLNEVGEKAKDKLYNYLKDLSESYPQFENWFYSVVIPEVERKKGEREIIIVFSQSAHKVVLTGIAILKRRAQEKKICTFRVHEDFRNLGIGTELFEKCFEFLGTRKPIITISQNRKDMFESHIRAYNFVETQMLEGYYTQNTIEYVYNGFLVDI</sequence>
<comment type="caution">
    <text evidence="2">The sequence shown here is derived from an EMBL/GenBank/DDBJ whole genome shotgun (WGS) entry which is preliminary data.</text>
</comment>
<dbReference type="CDD" id="cd04301">
    <property type="entry name" value="NAT_SF"/>
    <property type="match status" value="1"/>
</dbReference>
<dbReference type="InterPro" id="IPR016181">
    <property type="entry name" value="Acyl_CoA_acyltransferase"/>
</dbReference>